<evidence type="ECO:0000256" key="4">
    <source>
        <dbReference type="SAM" id="MobiDB-lite"/>
    </source>
</evidence>
<dbReference type="UniPathway" id="UPA00148"/>
<evidence type="ECO:0000313" key="5">
    <source>
        <dbReference type="EMBL" id="ADG78790.1"/>
    </source>
</evidence>
<dbReference type="Proteomes" id="UP000001213">
    <property type="component" value="Chromosome"/>
</dbReference>
<dbReference type="RefSeq" id="WP_013126812.1">
    <property type="nucleotide sequence ID" value="NC_014158.1"/>
</dbReference>
<dbReference type="PANTHER" id="PTHR36925:SF1">
    <property type="entry name" value="COBALT-PRECORRIN-6A REDUCTASE"/>
    <property type="match status" value="1"/>
</dbReference>
<proteinExistence type="predicted"/>
<dbReference type="STRING" id="521096.Tpau_2180"/>
<sequence length="248" mass="26068">MTGRPIRVLILGGTAEARELAQLLDEDDDFAVLSSLAGRVANPRLPVGQTRIGGFGGVDGLTAFLSGIDVLVDATHPFAATISRHAAAAAQRTGTPVFAVVRPQWSAAPGDRWTRVPTVAAAATELSARRGGTAFLTTGRQDVHAFAALDAWRFLIRVVDTPAGSLPKRHTLIHDRGPYLIGAETALLRENAVDVLVTKNSGGDLVSAKLEAARMLGVEVVMVDRPPRPGVPTEPSAASAHARLRADL</sequence>
<evidence type="ECO:0000313" key="6">
    <source>
        <dbReference type="Proteomes" id="UP000001213"/>
    </source>
</evidence>
<dbReference type="PANTHER" id="PTHR36925">
    <property type="entry name" value="COBALT-PRECORRIN-6A REDUCTASE"/>
    <property type="match status" value="1"/>
</dbReference>
<dbReference type="NCBIfam" id="NF005968">
    <property type="entry name" value="PRK08057.1-2"/>
    <property type="match status" value="1"/>
</dbReference>
<dbReference type="NCBIfam" id="TIGR00715">
    <property type="entry name" value="precor6x_red"/>
    <property type="match status" value="1"/>
</dbReference>
<gene>
    <name evidence="5" type="ordered locus">Tpau_2180</name>
</gene>
<organism evidence="5 6">
    <name type="scientific">Tsukamurella paurometabola (strain ATCC 8368 / DSM 20162 / CCUG 35730 / CIP 100753 / JCM 10117 / KCTC 9821 / NBRC 16120 / NCIMB 702349 / NCTC 13040)</name>
    <name type="common">Corynebacterium paurometabolum</name>
    <dbReference type="NCBI Taxonomy" id="521096"/>
    <lineage>
        <taxon>Bacteria</taxon>
        <taxon>Bacillati</taxon>
        <taxon>Actinomycetota</taxon>
        <taxon>Actinomycetes</taxon>
        <taxon>Mycobacteriales</taxon>
        <taxon>Tsukamurellaceae</taxon>
        <taxon>Tsukamurella</taxon>
    </lineage>
</organism>
<dbReference type="EC" id="1.3.1.54" evidence="5"/>
<name>D5UPN4_TSUPD</name>
<dbReference type="eggNOG" id="COG2099">
    <property type="taxonomic scope" value="Bacteria"/>
</dbReference>
<dbReference type="KEGG" id="tpr:Tpau_2180"/>
<dbReference type="PROSITE" id="PS51014">
    <property type="entry name" value="COBK_CBIJ"/>
    <property type="match status" value="1"/>
</dbReference>
<keyword evidence="2" id="KW-0169">Cobalamin biosynthesis</keyword>
<keyword evidence="6" id="KW-1185">Reference proteome</keyword>
<accession>D5UPN4</accession>
<dbReference type="EMBL" id="CP001966">
    <property type="protein sequence ID" value="ADG78790.1"/>
    <property type="molecule type" value="Genomic_DNA"/>
</dbReference>
<dbReference type="InterPro" id="IPR003723">
    <property type="entry name" value="Precorrin-6x_reduct"/>
</dbReference>
<reference evidence="6" key="1">
    <citation type="submission" date="2010-03" db="EMBL/GenBank/DDBJ databases">
        <title>The complete chromosome of Tsukamurella paurometabola DSM 20162.</title>
        <authorList>
            <consortium name="US DOE Joint Genome Institute (JGI-PGF)"/>
            <person name="Lucas S."/>
            <person name="Copeland A."/>
            <person name="Lapidus A."/>
            <person name="Glavina del Rio T."/>
            <person name="Dalin E."/>
            <person name="Tice H."/>
            <person name="Bruce D."/>
            <person name="Goodwin L."/>
            <person name="Pitluck S."/>
            <person name="Kyrpides N."/>
            <person name="Mavromatis K."/>
            <person name="Ivanova N."/>
            <person name="Mikhailova N."/>
            <person name="Munk A.C."/>
            <person name="Brettin T."/>
            <person name="Detter J.C."/>
            <person name="Tapia R."/>
            <person name="Han C."/>
            <person name="Larimer F."/>
            <person name="Land M."/>
            <person name="Hauser L."/>
            <person name="Markowitz V."/>
            <person name="Cheng J.-F."/>
            <person name="Hugenholtz P."/>
            <person name="Woyke T."/>
            <person name="Wu D."/>
            <person name="Jando M."/>
            <person name="Brambilla E."/>
            <person name="Klenk H.-P."/>
            <person name="Eisen J.A."/>
        </authorList>
    </citation>
    <scope>NUCLEOTIDE SEQUENCE [LARGE SCALE GENOMIC DNA]</scope>
    <source>
        <strain evidence="6">ATCC 8368 / DSM 20162 / CCUG 35730 / CIP 100753 / JCM 10117 / KCTC 9821 / NBRC 16120 / NCIMB 702349 / NCTC 13040</strain>
    </source>
</reference>
<evidence type="ECO:0000256" key="3">
    <source>
        <dbReference type="ARBA" id="ARBA00023002"/>
    </source>
</evidence>
<evidence type="ECO:0000256" key="2">
    <source>
        <dbReference type="ARBA" id="ARBA00022573"/>
    </source>
</evidence>
<evidence type="ECO:0000256" key="1">
    <source>
        <dbReference type="ARBA" id="ARBA00004953"/>
    </source>
</evidence>
<reference evidence="5 6" key="2">
    <citation type="journal article" date="2011" name="Stand. Genomic Sci.">
        <title>Complete genome sequence of Tsukamurella paurometabola type strain (no. 33).</title>
        <authorList>
            <person name="Munk A.C."/>
            <person name="Lapidus A."/>
            <person name="Lucas S."/>
            <person name="Nolan M."/>
            <person name="Tice H."/>
            <person name="Cheng J.F."/>
            <person name="Del Rio T.G."/>
            <person name="Goodwin L."/>
            <person name="Pitluck S."/>
            <person name="Liolios K."/>
            <person name="Huntemann M."/>
            <person name="Ivanova N."/>
            <person name="Mavromatis K."/>
            <person name="Mikhailova N."/>
            <person name="Pati A."/>
            <person name="Chen A."/>
            <person name="Palaniappan K."/>
            <person name="Tapia R."/>
            <person name="Han C."/>
            <person name="Land M."/>
            <person name="Hauser L."/>
            <person name="Chang Y.J."/>
            <person name="Jeffries C.D."/>
            <person name="Brettin T."/>
            <person name="Yasawong M."/>
            <person name="Brambilla E.M."/>
            <person name="Rohde M."/>
            <person name="Sikorski J."/>
            <person name="Goker M."/>
            <person name="Detter J.C."/>
            <person name="Woyke T."/>
            <person name="Bristow J."/>
            <person name="Eisen J.A."/>
            <person name="Markowitz V."/>
            <person name="Hugenholtz P."/>
            <person name="Kyrpides N.C."/>
            <person name="Klenk H.P."/>
        </authorList>
    </citation>
    <scope>NUCLEOTIDE SEQUENCE [LARGE SCALE GENOMIC DNA]</scope>
    <source>
        <strain evidence="6">ATCC 8368 / DSM 20162 / CCUG 35730 / CIP 100753 / JCM 10117 / KCTC 9821 / NBRC 16120 / NCIMB 702349 / NCTC 13040</strain>
    </source>
</reference>
<comment type="pathway">
    <text evidence="1">Cofactor biosynthesis; adenosylcobalamin biosynthesis.</text>
</comment>
<keyword evidence="3 5" id="KW-0560">Oxidoreductase</keyword>
<dbReference type="AlphaFoldDB" id="D5UPN4"/>
<dbReference type="GO" id="GO:0009236">
    <property type="term" value="P:cobalamin biosynthetic process"/>
    <property type="evidence" value="ECO:0007669"/>
    <property type="project" value="UniProtKB-UniPathway"/>
</dbReference>
<protein>
    <submittedName>
        <fullName evidence="5">Precorrin-6x reductase</fullName>
        <ecNumber evidence="5">1.3.1.54</ecNumber>
    </submittedName>
</protein>
<feature type="region of interest" description="Disordered" evidence="4">
    <location>
        <begin position="226"/>
        <end position="248"/>
    </location>
</feature>
<dbReference type="GO" id="GO:0016994">
    <property type="term" value="F:precorrin-6A reductase activity"/>
    <property type="evidence" value="ECO:0007669"/>
    <property type="project" value="UniProtKB-EC"/>
</dbReference>
<dbReference type="Pfam" id="PF02571">
    <property type="entry name" value="CbiJ"/>
    <property type="match status" value="1"/>
</dbReference>
<dbReference type="HOGENOM" id="CLU_068627_1_0_11"/>